<evidence type="ECO:0000256" key="2">
    <source>
        <dbReference type="SAM" id="MobiDB-lite"/>
    </source>
</evidence>
<proteinExistence type="predicted"/>
<sequence>WKASSLGAENARLVDERSQLMRALQATADKLEAASGLENDVASAQSDAARHAEEAQKLQDQVGQLIAGKNELNVKLEYVEERCESLSTQLEEANATLKAVQLERDSAKSTAVESVREQLDALRSARDKAVSERESLTARVESLAKRKVAVEAEARDLRHRLESVCSDLELAQRDASAAKESLHSSWIEKEEAVGEVQEALWKAEDLAQTQAEAHRREAEVLQKDNQSLRQRVDDLLELLKEREEEAARLRKQRPLADAAVGTEGALDPQEETADLLRRCEEAERLSRRLIDERMDALLGSSGSGSQGGPVALPESTRPRPKRLTRVTDEADNTDALAETRLRGVASTSGKRLLTVNPKNWRWTNSPS</sequence>
<evidence type="ECO:0000313" key="3">
    <source>
        <dbReference type="EMBL" id="JAC68973.1"/>
    </source>
</evidence>
<dbReference type="EMBL" id="GBEZ01017356">
    <property type="protein sequence ID" value="JAC68973.1"/>
    <property type="molecule type" value="Transcribed_RNA"/>
</dbReference>
<keyword evidence="1" id="KW-0175">Coiled coil</keyword>
<dbReference type="AlphaFoldDB" id="A0A061RAF3"/>
<organism evidence="3">
    <name type="scientific">Tetraselmis sp. GSL018</name>
    <dbReference type="NCBI Taxonomy" id="582737"/>
    <lineage>
        <taxon>Eukaryota</taxon>
        <taxon>Viridiplantae</taxon>
        <taxon>Chlorophyta</taxon>
        <taxon>core chlorophytes</taxon>
        <taxon>Chlorodendrophyceae</taxon>
        <taxon>Chlorodendrales</taxon>
        <taxon>Chlorodendraceae</taxon>
        <taxon>Tetraselmis</taxon>
    </lineage>
</organism>
<reference evidence="3" key="1">
    <citation type="submission" date="2014-05" db="EMBL/GenBank/DDBJ databases">
        <title>The transcriptome of the halophilic microalga Tetraselmis sp. GSL018 isolated from the Great Salt Lake, Utah.</title>
        <authorList>
            <person name="Jinkerson R.E."/>
            <person name="D'Adamo S."/>
            <person name="Posewitz M.C."/>
        </authorList>
    </citation>
    <scope>NUCLEOTIDE SEQUENCE</scope>
    <source>
        <strain evidence="3">GSL018</strain>
    </source>
</reference>
<protein>
    <submittedName>
        <fullName evidence="3">Uncharacterized protein</fullName>
    </submittedName>
</protein>
<feature type="non-terminal residue" evidence="3">
    <location>
        <position position="1"/>
    </location>
</feature>
<evidence type="ECO:0000256" key="1">
    <source>
        <dbReference type="SAM" id="Coils"/>
    </source>
</evidence>
<feature type="coiled-coil region" evidence="1">
    <location>
        <begin position="14"/>
        <end position="160"/>
    </location>
</feature>
<feature type="coiled-coil region" evidence="1">
    <location>
        <begin position="204"/>
        <end position="292"/>
    </location>
</feature>
<name>A0A061RAF3_9CHLO</name>
<feature type="region of interest" description="Disordered" evidence="2">
    <location>
        <begin position="297"/>
        <end position="350"/>
    </location>
</feature>
<gene>
    <name evidence="3" type="ORF">TSPGSL018_7510</name>
</gene>
<accession>A0A061RAF3</accession>